<dbReference type="InterPro" id="IPR006015">
    <property type="entry name" value="Universal_stress_UspA"/>
</dbReference>
<dbReference type="InterPro" id="IPR006016">
    <property type="entry name" value="UspA"/>
</dbReference>
<reference evidence="3 4" key="1">
    <citation type="submission" date="2023-07" db="EMBL/GenBank/DDBJ databases">
        <title>Sorghum-associated microbial communities from plants grown in Nebraska, USA.</title>
        <authorList>
            <person name="Schachtman D."/>
        </authorList>
    </citation>
    <scope>NUCLEOTIDE SEQUENCE [LARGE SCALE GENOMIC DNA]</scope>
    <source>
        <strain evidence="3 4">BE332</strain>
    </source>
</reference>
<comment type="caution">
    <text evidence="3">The sequence shown here is derived from an EMBL/GenBank/DDBJ whole genome shotgun (WGS) entry which is preliminary data.</text>
</comment>
<dbReference type="Pfam" id="PF00582">
    <property type="entry name" value="Usp"/>
    <property type="match status" value="2"/>
</dbReference>
<gene>
    <name evidence="3" type="ORF">J2X26_003040</name>
</gene>
<comment type="similarity">
    <text evidence="1">Belongs to the universal stress protein A family.</text>
</comment>
<dbReference type="Proteomes" id="UP001239626">
    <property type="component" value="Unassembled WGS sequence"/>
</dbReference>
<dbReference type="Gene3D" id="3.40.50.620">
    <property type="entry name" value="HUPs"/>
    <property type="match status" value="2"/>
</dbReference>
<dbReference type="PANTHER" id="PTHR46268:SF6">
    <property type="entry name" value="UNIVERSAL STRESS PROTEIN UP12"/>
    <property type="match status" value="1"/>
</dbReference>
<dbReference type="InterPro" id="IPR014729">
    <property type="entry name" value="Rossmann-like_a/b/a_fold"/>
</dbReference>
<evidence type="ECO:0000313" key="3">
    <source>
        <dbReference type="EMBL" id="MDQ0374713.1"/>
    </source>
</evidence>
<organism evidence="3 4">
    <name type="scientific">Cellulomonas humilata</name>
    <dbReference type="NCBI Taxonomy" id="144055"/>
    <lineage>
        <taxon>Bacteria</taxon>
        <taxon>Bacillati</taxon>
        <taxon>Actinomycetota</taxon>
        <taxon>Actinomycetes</taxon>
        <taxon>Micrococcales</taxon>
        <taxon>Cellulomonadaceae</taxon>
        <taxon>Cellulomonas</taxon>
    </lineage>
</organism>
<dbReference type="PANTHER" id="PTHR46268">
    <property type="entry name" value="STRESS RESPONSE PROTEIN NHAX"/>
    <property type="match status" value="1"/>
</dbReference>
<keyword evidence="4" id="KW-1185">Reference proteome</keyword>
<evidence type="ECO:0000313" key="4">
    <source>
        <dbReference type="Proteomes" id="UP001239626"/>
    </source>
</evidence>
<dbReference type="EMBL" id="JAUSVB010000004">
    <property type="protein sequence ID" value="MDQ0374713.1"/>
    <property type="molecule type" value="Genomic_DNA"/>
</dbReference>
<accession>A0ABU0EHG0</accession>
<dbReference type="RefSeq" id="WP_307493537.1">
    <property type="nucleotide sequence ID" value="NZ_JAUSVB010000004.1"/>
</dbReference>
<dbReference type="PRINTS" id="PR01438">
    <property type="entry name" value="UNVRSLSTRESS"/>
</dbReference>
<evidence type="ECO:0000256" key="1">
    <source>
        <dbReference type="ARBA" id="ARBA00008791"/>
    </source>
</evidence>
<sequence length="278" mass="28849">MSGHIVMGYDGSAEAQEALGWAAEEARRERRPLRIVHVGLGQGGSRALTEGVERARAEAPDVEITSSLELRDSVPGTLVAVSTDARMLVVGARGLGGFSGLLLGSVSTAVAAHARCPVVVVRRRPGRSAVPLARPVVVGVDGSRTSIRAVDLAFDQASRLEAPLTAVHAWEMPALLGPTPAWTPEEIADQLVSEKALLAESLAGHCDRYPDVEVRSTVRLGGAAEVVLAAAGDAQLVVLGSRGRGGFAGLLLGSVSHAVVHHATCPVAIVHPPHELDD</sequence>
<feature type="domain" description="UspA" evidence="2">
    <location>
        <begin position="134"/>
        <end position="271"/>
    </location>
</feature>
<proteinExistence type="inferred from homology"/>
<protein>
    <submittedName>
        <fullName evidence="3">Nucleotide-binding universal stress UspA family protein</fullName>
    </submittedName>
</protein>
<dbReference type="SUPFAM" id="SSF52402">
    <property type="entry name" value="Adenine nucleotide alpha hydrolases-like"/>
    <property type="match status" value="2"/>
</dbReference>
<name>A0ABU0EHG0_9CELL</name>
<evidence type="ECO:0000259" key="2">
    <source>
        <dbReference type="Pfam" id="PF00582"/>
    </source>
</evidence>
<feature type="domain" description="UspA" evidence="2">
    <location>
        <begin position="1"/>
        <end position="122"/>
    </location>
</feature>